<proteinExistence type="predicted"/>
<evidence type="ECO:0000313" key="3">
    <source>
        <dbReference type="Proteomes" id="UP000077266"/>
    </source>
</evidence>
<reference evidence="2 3" key="1">
    <citation type="journal article" date="2016" name="Mol. Biol. Evol.">
        <title>Comparative Genomics of Early-Diverging Mushroom-Forming Fungi Provides Insights into the Origins of Lignocellulose Decay Capabilities.</title>
        <authorList>
            <person name="Nagy L.G."/>
            <person name="Riley R."/>
            <person name="Tritt A."/>
            <person name="Adam C."/>
            <person name="Daum C."/>
            <person name="Floudas D."/>
            <person name="Sun H."/>
            <person name="Yadav J.S."/>
            <person name="Pangilinan J."/>
            <person name="Larsson K.H."/>
            <person name="Matsuura K."/>
            <person name="Barry K."/>
            <person name="Labutti K."/>
            <person name="Kuo R."/>
            <person name="Ohm R.A."/>
            <person name="Bhattacharya S.S."/>
            <person name="Shirouzu T."/>
            <person name="Yoshinaga Y."/>
            <person name="Martin F.M."/>
            <person name="Grigoriev I.V."/>
            <person name="Hibbett D.S."/>
        </authorList>
    </citation>
    <scope>NUCLEOTIDE SEQUENCE [LARGE SCALE GENOMIC DNA]</scope>
    <source>
        <strain evidence="2 3">HHB12029</strain>
    </source>
</reference>
<dbReference type="InterPro" id="IPR011333">
    <property type="entry name" value="SKP1/BTB/POZ_sf"/>
</dbReference>
<dbReference type="PROSITE" id="PS50097">
    <property type="entry name" value="BTB"/>
    <property type="match status" value="1"/>
</dbReference>
<dbReference type="Gene3D" id="3.30.710.10">
    <property type="entry name" value="Potassium Channel Kv1.1, Chain A"/>
    <property type="match status" value="1"/>
</dbReference>
<dbReference type="EMBL" id="KV425884">
    <property type="protein sequence ID" value="KZW03200.1"/>
    <property type="molecule type" value="Genomic_DNA"/>
</dbReference>
<dbReference type="Proteomes" id="UP000077266">
    <property type="component" value="Unassembled WGS sequence"/>
</dbReference>
<organism evidence="2 3">
    <name type="scientific">Exidia glandulosa HHB12029</name>
    <dbReference type="NCBI Taxonomy" id="1314781"/>
    <lineage>
        <taxon>Eukaryota</taxon>
        <taxon>Fungi</taxon>
        <taxon>Dikarya</taxon>
        <taxon>Basidiomycota</taxon>
        <taxon>Agaricomycotina</taxon>
        <taxon>Agaricomycetes</taxon>
        <taxon>Auriculariales</taxon>
        <taxon>Exidiaceae</taxon>
        <taxon>Exidia</taxon>
    </lineage>
</organism>
<evidence type="ECO:0000259" key="1">
    <source>
        <dbReference type="PROSITE" id="PS50097"/>
    </source>
</evidence>
<dbReference type="AlphaFoldDB" id="A0A166BQG2"/>
<name>A0A166BQG2_EXIGL</name>
<dbReference type="InParanoid" id="A0A166BQG2"/>
<feature type="domain" description="BTB" evidence="1">
    <location>
        <begin position="36"/>
        <end position="112"/>
    </location>
</feature>
<evidence type="ECO:0000313" key="2">
    <source>
        <dbReference type="EMBL" id="KZW03200.1"/>
    </source>
</evidence>
<sequence>MTADRTTPCPTALCDTEQNTLAAATKLWIGEYYDEDGVALRVGDTLFRISRSRLTQDSSVFRDMFSLPRPQSAVSGEREGTMENPIVLAETDPRAFLHYLWVLYERPPVIESFLESKDDVFKLRKLLAILILTHKYENEALHSWAIKYSQRTLFTRAIPLYRALVDLVVQAIALLRCGQDERTADEFELALRRYLVDDCTTEVRKDVMRSIDAVGLILACDAWGLDKLAAEARYVLLLQPRSHWESDCRLTQDQAMRLLCGSDALLRRWSCIRDEVLKVDQAYNARLSRARILDVEVDTRPYDLRAKLVALHPIVENFCSRSGLILERGLRIRDVISREQKTLADHMDVYFDVSKWSASV</sequence>
<keyword evidence="3" id="KW-1185">Reference proteome</keyword>
<protein>
    <recommendedName>
        <fullName evidence="1">BTB domain-containing protein</fullName>
    </recommendedName>
</protein>
<gene>
    <name evidence="2" type="ORF">EXIGLDRAFT_744067</name>
</gene>
<accession>A0A166BQG2</accession>
<dbReference type="OrthoDB" id="3238373at2759"/>
<dbReference type="InterPro" id="IPR000210">
    <property type="entry name" value="BTB/POZ_dom"/>
</dbReference>